<feature type="chain" id="PRO_5046782000" evidence="1">
    <location>
        <begin position="23"/>
        <end position="386"/>
    </location>
</feature>
<organism evidence="2 3">
    <name type="scientific">Fodinibius salsisoli</name>
    <dbReference type="NCBI Taxonomy" id="2820877"/>
    <lineage>
        <taxon>Bacteria</taxon>
        <taxon>Pseudomonadati</taxon>
        <taxon>Balneolota</taxon>
        <taxon>Balneolia</taxon>
        <taxon>Balneolales</taxon>
        <taxon>Balneolaceae</taxon>
        <taxon>Fodinibius</taxon>
    </lineage>
</organism>
<dbReference type="InterPro" id="IPR011990">
    <property type="entry name" value="TPR-like_helical_dom_sf"/>
</dbReference>
<evidence type="ECO:0000313" key="2">
    <source>
        <dbReference type="EMBL" id="MCW9707627.1"/>
    </source>
</evidence>
<keyword evidence="1" id="KW-0732">Signal</keyword>
<protein>
    <submittedName>
        <fullName evidence="2">Tetratricopeptide repeat protein</fullName>
    </submittedName>
</protein>
<comment type="caution">
    <text evidence="2">The sequence shown here is derived from an EMBL/GenBank/DDBJ whole genome shotgun (WGS) entry which is preliminary data.</text>
</comment>
<gene>
    <name evidence="2" type="ORF">J6I44_12240</name>
</gene>
<dbReference type="RefSeq" id="WP_265766415.1">
    <property type="nucleotide sequence ID" value="NZ_JAGGJA010000007.1"/>
</dbReference>
<proteinExistence type="predicted"/>
<sequence length="386" mass="45515">MKRIKHFLLILIGIFWSISASAQMPELVNSDQFRPDAKAAVDSIYNFQFDGADRVLSPWKEKYPSHPLWSLIEGMKFWWQVLSDLEDQSNDKQFVNMMKKANYQAGKLLHRQSSHADALIIQAISNGYIGRQYSNREEWITSLNYARKAMGTYEYLLEKEPDMPDLKLAQGLKLYYAAYLPEAYPVVKTVSWFLPDGDKEKGLNFIHEASEQAIFARAEATYFLGNINYNYENNYKAAVQHFEKLHRQYPRNNYYARILVKNYYQRDRYDQALKFIDQTLERWERDDLPFEKVMKEELLTWKGRILERRGNHQQALKLYKQAFEIGKKLPNTKGRDFWVTSGYSAGKLLHWQHKDDEAKSYLKEAAESEVSSDYREEAQKLLSQID</sequence>
<dbReference type="SUPFAM" id="SSF48452">
    <property type="entry name" value="TPR-like"/>
    <property type="match status" value="1"/>
</dbReference>
<name>A0ABT3PP42_9BACT</name>
<evidence type="ECO:0000256" key="1">
    <source>
        <dbReference type="SAM" id="SignalP"/>
    </source>
</evidence>
<evidence type="ECO:0000313" key="3">
    <source>
        <dbReference type="Proteomes" id="UP001207918"/>
    </source>
</evidence>
<dbReference type="Pfam" id="PF14559">
    <property type="entry name" value="TPR_19"/>
    <property type="match status" value="1"/>
</dbReference>
<dbReference type="Gene3D" id="1.25.40.10">
    <property type="entry name" value="Tetratricopeptide repeat domain"/>
    <property type="match status" value="1"/>
</dbReference>
<keyword evidence="3" id="KW-1185">Reference proteome</keyword>
<feature type="signal peptide" evidence="1">
    <location>
        <begin position="1"/>
        <end position="22"/>
    </location>
</feature>
<dbReference type="EMBL" id="JAGGJA010000007">
    <property type="protein sequence ID" value="MCW9707627.1"/>
    <property type="molecule type" value="Genomic_DNA"/>
</dbReference>
<accession>A0ABT3PP42</accession>
<reference evidence="2 3" key="1">
    <citation type="submission" date="2021-03" db="EMBL/GenBank/DDBJ databases">
        <title>Aliifodinibius sp. nov., a new bacterium isolated from saline soil.</title>
        <authorList>
            <person name="Galisteo C."/>
            <person name="De La Haba R."/>
            <person name="Sanchez-Porro C."/>
            <person name="Ventosa A."/>
        </authorList>
    </citation>
    <scope>NUCLEOTIDE SEQUENCE [LARGE SCALE GENOMIC DNA]</scope>
    <source>
        <strain evidence="2 3">1BSP15-2V2</strain>
    </source>
</reference>
<dbReference type="Proteomes" id="UP001207918">
    <property type="component" value="Unassembled WGS sequence"/>
</dbReference>